<keyword evidence="5" id="KW-0547">Nucleotide-binding</keyword>
<comment type="catalytic activity">
    <reaction evidence="8">
        <text>RNA(n) + a ribonucleoside 5'-triphosphate = RNA(n+1) + diphosphate</text>
        <dbReference type="Rhea" id="RHEA:21248"/>
        <dbReference type="Rhea" id="RHEA-COMP:14527"/>
        <dbReference type="Rhea" id="RHEA-COMP:17342"/>
        <dbReference type="ChEBI" id="CHEBI:33019"/>
        <dbReference type="ChEBI" id="CHEBI:61557"/>
        <dbReference type="ChEBI" id="CHEBI:140395"/>
        <dbReference type="EC" id="2.7.7.48"/>
    </reaction>
</comment>
<evidence type="ECO:0000256" key="4">
    <source>
        <dbReference type="ARBA" id="ARBA00022695"/>
    </source>
</evidence>
<keyword evidence="3" id="KW-0808">Transferase</keyword>
<feature type="binding site" evidence="9">
    <location>
        <position position="431"/>
    </location>
    <ligand>
        <name>Mg(2+)</name>
        <dbReference type="ChEBI" id="CHEBI:18420"/>
        <label>2</label>
    </ligand>
</feature>
<evidence type="ECO:0000256" key="6">
    <source>
        <dbReference type="ARBA" id="ARBA00022953"/>
    </source>
</evidence>
<evidence type="ECO:0000256" key="3">
    <source>
        <dbReference type="ARBA" id="ARBA00022679"/>
    </source>
</evidence>
<gene>
    <name evidence="11" type="ORF">H2Bulk3657_000001</name>
</gene>
<evidence type="ECO:0000256" key="5">
    <source>
        <dbReference type="ARBA" id="ARBA00022741"/>
    </source>
</evidence>
<evidence type="ECO:0000256" key="7">
    <source>
        <dbReference type="ARBA" id="ARBA00030248"/>
    </source>
</evidence>
<feature type="binding site" evidence="9">
    <location>
        <position position="430"/>
    </location>
    <ligand>
        <name>Mg(2+)</name>
        <dbReference type="ChEBI" id="CHEBI:18420"/>
        <label>2</label>
    </ligand>
</feature>
<comment type="cofactor">
    <cofactor evidence="9">
        <name>Mg(2+)</name>
        <dbReference type="ChEBI" id="CHEBI:18420"/>
    </cofactor>
    <text evidence="9">Binds 2 Mg(2+) per subunit.</text>
</comment>
<dbReference type="GO" id="GO:0039694">
    <property type="term" value="P:viral RNA genome replication"/>
    <property type="evidence" value="ECO:0007669"/>
    <property type="project" value="InterPro"/>
</dbReference>
<evidence type="ECO:0000256" key="1">
    <source>
        <dbReference type="ARBA" id="ARBA00012494"/>
    </source>
</evidence>
<dbReference type="InterPro" id="IPR005093">
    <property type="entry name" value="RNArep_beta"/>
</dbReference>
<evidence type="ECO:0000313" key="11">
    <source>
        <dbReference type="EMBL" id="QDH87635.1"/>
    </source>
</evidence>
<name>A0A514D204_9VIRU</name>
<sequence>MKVNVSDYLEMVRTVYTDACTKCSADVFDLRDLETIRARVEKEGMSFLTISLPQFCKFFERSLHNGIIDSTSFPGFKSVKGGSIPAFLQGMISQIFNRKTGEIIINEPPTSDTTDVRGLADDIPTIVESVRQICRLFAKVELPCSPKRVADAYRSFTEIEHELQTFSASEETLSEFRIVSSLVWGNAFRDFNLDQLLPKHGPGATADRISGNQKYVWRRWHDRLEPYFPLIGFGYPSGLPELSEELEIVSIIPEYDEQPVRVITVPKTLKAPRIIAIEPAAMQYAQQAIREYLYDTIESFWLTGRSISFRNQSENQTMALKSSRTGRYATIDLSEASDRVPLDLAMIMFEQCPDLHDAVLACRSTRAYLPNDQLIDPLRKFASMGSALCFPVEAMFFYTCCVIALLKDSNLSFSQRNIFKVSKWLRVYGDDIIVPTTHADAVLAYLQKNNCKVNSAKTFVTGKFRESCGTDAYDGYPVTPVYVRRMLPENRRQHTELVSLVATRNQFYLKGYWQTATLLQNIAEKHLGTLPYVRETSAALGLYSHLGYESIGRWNSKYQRHEVMSWVPKAVHRSDELGGWPALSKCLLKLEQRSAALVTCELSSEHIEDIQQVLEPFDGEEFNLHASFGILEPEGDFYGRPLPELMSIFSAKASLEGVLAQDEEHLSRSALHGAVTLKRRWVPPH</sequence>
<keyword evidence="9" id="KW-0479">Metal-binding</keyword>
<accession>A0A514D204</accession>
<dbReference type="GO" id="GO:0046872">
    <property type="term" value="F:metal ion binding"/>
    <property type="evidence" value="ECO:0007669"/>
    <property type="project" value="UniProtKB-KW"/>
</dbReference>
<keyword evidence="4" id="KW-0548">Nucleotidyltransferase</keyword>
<reference evidence="11" key="1">
    <citation type="submission" date="2019-05" db="EMBL/GenBank/DDBJ databases">
        <title>Metatranscriptomic reconstruction reveals RNA viruses with the potential to shape carbon cycling in soil.</title>
        <authorList>
            <person name="Starr E.P."/>
            <person name="Nuccio E."/>
            <person name="Pett-Ridge J."/>
            <person name="Banfield J.F."/>
            <person name="Firestone M.K."/>
        </authorList>
    </citation>
    <scope>NUCLEOTIDE SEQUENCE</scope>
    <source>
        <strain evidence="11">H2_Bulk_36_scaffold_57</strain>
    </source>
</reference>
<dbReference type="EC" id="2.7.7.48" evidence="1"/>
<dbReference type="InterPro" id="IPR043502">
    <property type="entry name" value="DNA/RNA_pol_sf"/>
</dbReference>
<dbReference type="GO" id="GO:0003968">
    <property type="term" value="F:RNA-directed RNA polymerase activity"/>
    <property type="evidence" value="ECO:0007669"/>
    <property type="project" value="UniProtKB-KW"/>
</dbReference>
<evidence type="ECO:0000256" key="8">
    <source>
        <dbReference type="ARBA" id="ARBA00048744"/>
    </source>
</evidence>
<feature type="domain" description="RdRp catalytic" evidence="10">
    <location>
        <begin position="317"/>
        <end position="462"/>
    </location>
</feature>
<evidence type="ECO:0000256" key="9">
    <source>
        <dbReference type="PIRSR" id="PIRSR605093-1"/>
    </source>
</evidence>
<evidence type="ECO:0000259" key="10">
    <source>
        <dbReference type="PROSITE" id="PS50522"/>
    </source>
</evidence>
<proteinExistence type="predicted"/>
<keyword evidence="6" id="KW-0693">Viral RNA replication</keyword>
<feature type="binding site" evidence="9">
    <location>
        <position position="332"/>
    </location>
    <ligand>
        <name>Mg(2+)</name>
        <dbReference type="ChEBI" id="CHEBI:18420"/>
        <label>2</label>
    </ligand>
</feature>
<dbReference type="InterPro" id="IPR007096">
    <property type="entry name" value="RNA-dir_Rpol_cat_phage"/>
</dbReference>
<keyword evidence="2 11" id="KW-0696">RNA-directed RNA polymerase</keyword>
<dbReference type="SUPFAM" id="SSF56672">
    <property type="entry name" value="DNA/RNA polymerases"/>
    <property type="match status" value="1"/>
</dbReference>
<dbReference type="PROSITE" id="PS50522">
    <property type="entry name" value="RDRP_PHAGE"/>
    <property type="match status" value="1"/>
</dbReference>
<dbReference type="Pfam" id="PF03431">
    <property type="entry name" value="RNA_replicase_B"/>
    <property type="match status" value="1"/>
</dbReference>
<protein>
    <recommendedName>
        <fullName evidence="1">RNA-directed RNA polymerase</fullName>
        <ecNumber evidence="1">2.7.7.48</ecNumber>
    </recommendedName>
    <alternativeName>
        <fullName evidence="7">RNA replicase beta chain</fullName>
    </alternativeName>
</protein>
<dbReference type="EMBL" id="MN033518">
    <property type="protein sequence ID" value="QDH87635.1"/>
    <property type="molecule type" value="Genomic_RNA"/>
</dbReference>
<organism evidence="11">
    <name type="scientific">Leviviridae sp</name>
    <dbReference type="NCBI Taxonomy" id="2027243"/>
    <lineage>
        <taxon>Viruses</taxon>
        <taxon>Riboviria</taxon>
        <taxon>Orthornavirae</taxon>
        <taxon>Lenarviricota</taxon>
        <taxon>Leviviricetes</taxon>
        <taxon>Norzivirales</taxon>
        <taxon>Fiersviridae</taxon>
    </lineage>
</organism>
<evidence type="ECO:0000256" key="2">
    <source>
        <dbReference type="ARBA" id="ARBA00022484"/>
    </source>
</evidence>
<dbReference type="GO" id="GO:0000166">
    <property type="term" value="F:nucleotide binding"/>
    <property type="evidence" value="ECO:0007669"/>
    <property type="project" value="UniProtKB-KW"/>
</dbReference>
<keyword evidence="9" id="KW-0460">Magnesium</keyword>